<dbReference type="InterPro" id="IPR010982">
    <property type="entry name" value="Lambda_DNA-bd_dom_sf"/>
</dbReference>
<dbReference type="Gene3D" id="1.10.260.40">
    <property type="entry name" value="lambda repressor-like DNA-binding domains"/>
    <property type="match status" value="1"/>
</dbReference>
<dbReference type="InterPro" id="IPR001387">
    <property type="entry name" value="Cro/C1-type_HTH"/>
</dbReference>
<keyword evidence="3" id="KW-1185">Reference proteome</keyword>
<reference evidence="2 3" key="1">
    <citation type="submission" date="2018-09" db="EMBL/GenBank/DDBJ databases">
        <title>Phylogeny of the Shewanellaceae, and recommendation for two new genera, Pseudoshewanella and Parashewanella.</title>
        <authorList>
            <person name="Wang G."/>
        </authorList>
    </citation>
    <scope>NUCLEOTIDE SEQUENCE [LARGE SCALE GENOMIC DNA]</scope>
    <source>
        <strain evidence="2 3">KCTC 22492</strain>
    </source>
</reference>
<proteinExistence type="predicted"/>
<organism evidence="2 3">
    <name type="scientific">Parashewanella spongiae</name>
    <dbReference type="NCBI Taxonomy" id="342950"/>
    <lineage>
        <taxon>Bacteria</taxon>
        <taxon>Pseudomonadati</taxon>
        <taxon>Pseudomonadota</taxon>
        <taxon>Gammaproteobacteria</taxon>
        <taxon>Alteromonadales</taxon>
        <taxon>Shewanellaceae</taxon>
        <taxon>Parashewanella</taxon>
    </lineage>
</organism>
<dbReference type="EMBL" id="QYYH01000115">
    <property type="protein sequence ID" value="RJY07566.1"/>
    <property type="molecule type" value="Genomic_DNA"/>
</dbReference>
<dbReference type="Gene3D" id="2.10.109.10">
    <property type="entry name" value="Umud Fragment, subunit A"/>
    <property type="match status" value="1"/>
</dbReference>
<dbReference type="RefSeq" id="WP_121854536.1">
    <property type="nucleotide sequence ID" value="NZ_CP037952.1"/>
</dbReference>
<dbReference type="AlphaFoldDB" id="A0A3A6TFD3"/>
<evidence type="ECO:0000313" key="3">
    <source>
        <dbReference type="Proteomes" id="UP000273022"/>
    </source>
</evidence>
<dbReference type="CDD" id="cd00093">
    <property type="entry name" value="HTH_XRE"/>
    <property type="match status" value="1"/>
</dbReference>
<dbReference type="OrthoDB" id="9791537at2"/>
<sequence length="212" mass="23892">MPTTDTKVQFSQRLNQLLDRHNFPPKNMGRITLLSDLFEITHKGAGNWLNGKAIPSRKMLKMIGEHFGVSVDWLIFGHQPDETLPSGNIDIPVITKVQILPFLNNELSDFNQYISVQDRIGAKAFVIDAKDNGFELDFLLSNSAKLVFDPDLPPQDKRFALIQVDGVLLIKQLLEYDKGNFAVKSVNKNGQSELKMLDKGNSILAVLIEIRF</sequence>
<gene>
    <name evidence="2" type="ORF">D5R81_15495</name>
</gene>
<dbReference type="SUPFAM" id="SSF47413">
    <property type="entry name" value="lambda repressor-like DNA-binding domains"/>
    <property type="match status" value="1"/>
</dbReference>
<protein>
    <recommendedName>
        <fullName evidence="1">HTH cro/C1-type domain-containing protein</fullName>
    </recommendedName>
</protein>
<evidence type="ECO:0000259" key="1">
    <source>
        <dbReference type="PROSITE" id="PS50943"/>
    </source>
</evidence>
<feature type="domain" description="HTH cro/C1-type" evidence="1">
    <location>
        <begin position="34"/>
        <end position="74"/>
    </location>
</feature>
<dbReference type="PROSITE" id="PS50943">
    <property type="entry name" value="HTH_CROC1"/>
    <property type="match status" value="1"/>
</dbReference>
<dbReference type="Proteomes" id="UP000273022">
    <property type="component" value="Unassembled WGS sequence"/>
</dbReference>
<name>A0A3A6TFD3_9GAMM</name>
<dbReference type="GO" id="GO:0003677">
    <property type="term" value="F:DNA binding"/>
    <property type="evidence" value="ECO:0007669"/>
    <property type="project" value="InterPro"/>
</dbReference>
<accession>A0A3A6TFD3</accession>
<comment type="caution">
    <text evidence="2">The sequence shown here is derived from an EMBL/GenBank/DDBJ whole genome shotgun (WGS) entry which is preliminary data.</text>
</comment>
<evidence type="ECO:0000313" key="2">
    <source>
        <dbReference type="EMBL" id="RJY07566.1"/>
    </source>
</evidence>